<organism evidence="2 3">
    <name type="scientific">Parnassius apollo</name>
    <name type="common">Apollo butterfly</name>
    <name type="synonym">Papilio apollo</name>
    <dbReference type="NCBI Taxonomy" id="110799"/>
    <lineage>
        <taxon>Eukaryota</taxon>
        <taxon>Metazoa</taxon>
        <taxon>Ecdysozoa</taxon>
        <taxon>Arthropoda</taxon>
        <taxon>Hexapoda</taxon>
        <taxon>Insecta</taxon>
        <taxon>Pterygota</taxon>
        <taxon>Neoptera</taxon>
        <taxon>Endopterygota</taxon>
        <taxon>Lepidoptera</taxon>
        <taxon>Glossata</taxon>
        <taxon>Ditrysia</taxon>
        <taxon>Papilionoidea</taxon>
        <taxon>Papilionidae</taxon>
        <taxon>Parnassiinae</taxon>
        <taxon>Parnassini</taxon>
        <taxon>Parnassius</taxon>
        <taxon>Parnassius</taxon>
    </lineage>
</organism>
<gene>
    <name evidence="2" type="ORF">PAPOLLO_LOCUS3293</name>
</gene>
<feature type="region of interest" description="Disordered" evidence="1">
    <location>
        <begin position="1"/>
        <end position="59"/>
    </location>
</feature>
<dbReference type="AlphaFoldDB" id="A0A8S3W8P5"/>
<comment type="caution">
    <text evidence="2">The sequence shown here is derived from an EMBL/GenBank/DDBJ whole genome shotgun (WGS) entry which is preliminary data.</text>
</comment>
<dbReference type="Proteomes" id="UP000691718">
    <property type="component" value="Unassembled WGS sequence"/>
</dbReference>
<keyword evidence="3" id="KW-1185">Reference proteome</keyword>
<evidence type="ECO:0000313" key="3">
    <source>
        <dbReference type="Proteomes" id="UP000691718"/>
    </source>
</evidence>
<reference evidence="2" key="1">
    <citation type="submission" date="2021-04" db="EMBL/GenBank/DDBJ databases">
        <authorList>
            <person name="Tunstrom K."/>
        </authorList>
    </citation>
    <scope>NUCLEOTIDE SEQUENCE</scope>
</reference>
<proteinExistence type="predicted"/>
<feature type="compositionally biased region" description="Basic and acidic residues" evidence="1">
    <location>
        <begin position="41"/>
        <end position="51"/>
    </location>
</feature>
<evidence type="ECO:0000256" key="1">
    <source>
        <dbReference type="SAM" id="MobiDB-lite"/>
    </source>
</evidence>
<dbReference type="EMBL" id="CAJQZP010000212">
    <property type="protein sequence ID" value="CAG4946372.1"/>
    <property type="molecule type" value="Genomic_DNA"/>
</dbReference>
<evidence type="ECO:0000313" key="2">
    <source>
        <dbReference type="EMBL" id="CAG4946372.1"/>
    </source>
</evidence>
<protein>
    <submittedName>
        <fullName evidence="2">(apollo) hypothetical protein</fullName>
    </submittedName>
</protein>
<feature type="compositionally biased region" description="Basic and acidic residues" evidence="1">
    <location>
        <begin position="15"/>
        <end position="30"/>
    </location>
</feature>
<name>A0A8S3W8P5_PARAO</name>
<accession>A0A8S3W8P5</accession>
<sequence length="115" mass="13389">MTPRAQREQRKRWRANKDKHLNRKQEEKQIQEVVLQNSISSKEEATGKEDATGSADPISLNSDLIEDIKTTDIDHKGNQMKQKQIWYKLKKLEMPSALIEKLNRSKNSCHIVATY</sequence>